<dbReference type="InterPro" id="IPR011547">
    <property type="entry name" value="SLC26A/SulP_dom"/>
</dbReference>
<evidence type="ECO:0000256" key="2">
    <source>
        <dbReference type="ARBA" id="ARBA00022692"/>
    </source>
</evidence>
<comment type="caution">
    <text evidence="7">The sequence shown here is derived from an EMBL/GenBank/DDBJ whole genome shotgun (WGS) entry which is preliminary data.</text>
</comment>
<keyword evidence="4 5" id="KW-0472">Membrane</keyword>
<keyword evidence="3 5" id="KW-1133">Transmembrane helix</keyword>
<dbReference type="Pfam" id="PF01740">
    <property type="entry name" value="STAS"/>
    <property type="match status" value="1"/>
</dbReference>
<feature type="transmembrane region" description="Helical" evidence="5">
    <location>
        <begin position="382"/>
        <end position="405"/>
    </location>
</feature>
<feature type="transmembrane region" description="Helical" evidence="5">
    <location>
        <begin position="301"/>
        <end position="322"/>
    </location>
</feature>
<dbReference type="Gene3D" id="3.30.750.24">
    <property type="entry name" value="STAS domain"/>
    <property type="match status" value="1"/>
</dbReference>
<feature type="transmembrane region" description="Helical" evidence="5">
    <location>
        <begin position="209"/>
        <end position="229"/>
    </location>
</feature>
<comment type="subcellular location">
    <subcellularLocation>
        <location evidence="1">Membrane</location>
        <topology evidence="1">Multi-pass membrane protein</topology>
    </subcellularLocation>
</comment>
<feature type="transmembrane region" description="Helical" evidence="5">
    <location>
        <begin position="184"/>
        <end position="202"/>
    </location>
</feature>
<dbReference type="SUPFAM" id="SSF52091">
    <property type="entry name" value="SpoIIaa-like"/>
    <property type="match status" value="1"/>
</dbReference>
<name>A0A8J2RVG7_9CRUS</name>
<dbReference type="AlphaFoldDB" id="A0A8J2RVG7"/>
<dbReference type="InterPro" id="IPR036513">
    <property type="entry name" value="STAS_dom_sf"/>
</dbReference>
<evidence type="ECO:0000256" key="5">
    <source>
        <dbReference type="SAM" id="Phobius"/>
    </source>
</evidence>
<feature type="transmembrane region" description="Helical" evidence="5">
    <location>
        <begin position="442"/>
        <end position="462"/>
    </location>
</feature>
<evidence type="ECO:0000256" key="4">
    <source>
        <dbReference type="ARBA" id="ARBA00023136"/>
    </source>
</evidence>
<evidence type="ECO:0000256" key="3">
    <source>
        <dbReference type="ARBA" id="ARBA00022989"/>
    </source>
</evidence>
<evidence type="ECO:0000313" key="7">
    <source>
        <dbReference type="EMBL" id="CAH0107965.1"/>
    </source>
</evidence>
<sequence length="717" mass="78570">MASIVSNEKDSLLLKIERHIFTHQEDFDDRFHKNEPPVRKTVDTEMFTQLKASCCSQFSAMSSREFWCGLFPIINWLSQYSWKDQFMGDFMSGCTVAIMHIPQGMGYALLGGVSPIIGLYMAFFPVLVYVCLGTSHHISIGTFAVTTLMTGKIVDQYGSHDDVNFTDPLKMDNISSNHLTNLEVATAVCLMVGLWQILMGILRLGILGIILSDHLVSGFTTAAAIHVVVSQTRNLLGLKVPRFNGSFKLIRSTVAIIWALPTVNPAEAIISCIAITIMAVHNDWLKPWYGKKFKFPIPTELFILVIGTAASYFANLSSDYGIKTLNHIPTGFPTPRSPPYELLPRIIIDTIPVAIVAYAVSLSMAKIFARKRGYEISSNQELLAQGVANVFGSFFSCMPVSTSLSRSMLQESVGGETQLASVVSCSFLLIILLWIGPAFESLPLAVLASVIVVALKGMFIQFQDFTSTLKSSPLDSIVWMATFLAVVIVDIDIGLGVGVLASVTVLIYRGHHPYAATLGHLKGTEMHVDVKLYSTAIEVPGIKIFRWAGAIHFANGETFRHVVDSHLGPHTIVKPVTPSTTLPDKESENIEASQLKYGTLDPIASTALTSCATLTPDVPIAIIEYLILDCSALSYVDLSGTKILTTLHKDLMKNRSITLVLANCSEPLVKQLDRCNYFLTFPKSQMYPSIIDAVMTIESSNQFKIGSSFNSAIVPQS</sequence>
<dbReference type="CDD" id="cd07042">
    <property type="entry name" value="STAS_SulP_like_sulfate_transporter"/>
    <property type="match status" value="1"/>
</dbReference>
<feature type="transmembrane region" description="Helical" evidence="5">
    <location>
        <begin position="107"/>
        <end position="130"/>
    </location>
</feature>
<dbReference type="Pfam" id="PF00916">
    <property type="entry name" value="Sulfate_transp"/>
    <property type="match status" value="1"/>
</dbReference>
<feature type="transmembrane region" description="Helical" evidence="5">
    <location>
        <begin position="477"/>
        <end position="508"/>
    </location>
</feature>
<feature type="transmembrane region" description="Helical" evidence="5">
    <location>
        <begin position="249"/>
        <end position="280"/>
    </location>
</feature>
<keyword evidence="8" id="KW-1185">Reference proteome</keyword>
<dbReference type="Proteomes" id="UP000789390">
    <property type="component" value="Unassembled WGS sequence"/>
</dbReference>
<dbReference type="InterPro" id="IPR001902">
    <property type="entry name" value="SLC26A/SulP_fam"/>
</dbReference>
<dbReference type="OrthoDB" id="7365796at2759"/>
<proteinExistence type="predicted"/>
<feature type="transmembrane region" description="Helical" evidence="5">
    <location>
        <begin position="342"/>
        <end position="361"/>
    </location>
</feature>
<gene>
    <name evidence="7" type="ORF">DGAL_LOCUS11311</name>
</gene>
<evidence type="ECO:0000259" key="6">
    <source>
        <dbReference type="PROSITE" id="PS50801"/>
    </source>
</evidence>
<feature type="transmembrane region" description="Helical" evidence="5">
    <location>
        <begin position="417"/>
        <end position="435"/>
    </location>
</feature>
<dbReference type="GO" id="GO:0016020">
    <property type="term" value="C:membrane"/>
    <property type="evidence" value="ECO:0007669"/>
    <property type="project" value="UniProtKB-SubCell"/>
</dbReference>
<accession>A0A8J2RVG7</accession>
<dbReference type="PROSITE" id="PS50801">
    <property type="entry name" value="STAS"/>
    <property type="match status" value="1"/>
</dbReference>
<organism evidence="7 8">
    <name type="scientific">Daphnia galeata</name>
    <dbReference type="NCBI Taxonomy" id="27404"/>
    <lineage>
        <taxon>Eukaryota</taxon>
        <taxon>Metazoa</taxon>
        <taxon>Ecdysozoa</taxon>
        <taxon>Arthropoda</taxon>
        <taxon>Crustacea</taxon>
        <taxon>Branchiopoda</taxon>
        <taxon>Diplostraca</taxon>
        <taxon>Cladocera</taxon>
        <taxon>Anomopoda</taxon>
        <taxon>Daphniidae</taxon>
        <taxon>Daphnia</taxon>
    </lineage>
</organism>
<feature type="domain" description="STAS" evidence="6">
    <location>
        <begin position="532"/>
        <end position="697"/>
    </location>
</feature>
<dbReference type="InterPro" id="IPR002645">
    <property type="entry name" value="STAS_dom"/>
</dbReference>
<dbReference type="NCBIfam" id="TIGR00815">
    <property type="entry name" value="sulP"/>
    <property type="match status" value="1"/>
</dbReference>
<protein>
    <recommendedName>
        <fullName evidence="6">STAS domain-containing protein</fullName>
    </recommendedName>
</protein>
<dbReference type="GO" id="GO:0055085">
    <property type="term" value="P:transmembrane transport"/>
    <property type="evidence" value="ECO:0007669"/>
    <property type="project" value="InterPro"/>
</dbReference>
<evidence type="ECO:0000313" key="8">
    <source>
        <dbReference type="Proteomes" id="UP000789390"/>
    </source>
</evidence>
<keyword evidence="2 5" id="KW-0812">Transmembrane</keyword>
<reference evidence="7" key="1">
    <citation type="submission" date="2021-11" db="EMBL/GenBank/DDBJ databases">
        <authorList>
            <person name="Schell T."/>
        </authorList>
    </citation>
    <scope>NUCLEOTIDE SEQUENCE</scope>
    <source>
        <strain evidence="7">M5</strain>
    </source>
</reference>
<dbReference type="PANTHER" id="PTHR11814">
    <property type="entry name" value="SULFATE TRANSPORTER"/>
    <property type="match status" value="1"/>
</dbReference>
<evidence type="ECO:0000256" key="1">
    <source>
        <dbReference type="ARBA" id="ARBA00004141"/>
    </source>
</evidence>
<dbReference type="EMBL" id="CAKKLH010000281">
    <property type="protein sequence ID" value="CAH0107965.1"/>
    <property type="molecule type" value="Genomic_DNA"/>
</dbReference>